<keyword evidence="1" id="KW-0812">Transmembrane</keyword>
<dbReference type="GO" id="GO:0006303">
    <property type="term" value="P:double-strand break repair via nonhomologous end joining"/>
    <property type="evidence" value="ECO:0007669"/>
    <property type="project" value="TreeGrafter"/>
</dbReference>
<dbReference type="GO" id="GO:0044774">
    <property type="term" value="P:mitotic DNA integrity checkpoint signaling"/>
    <property type="evidence" value="ECO:0007669"/>
    <property type="project" value="TreeGrafter"/>
</dbReference>
<dbReference type="GO" id="GO:0000729">
    <property type="term" value="P:DNA double-strand break processing"/>
    <property type="evidence" value="ECO:0007669"/>
    <property type="project" value="TreeGrafter"/>
</dbReference>
<dbReference type="GO" id="GO:0035861">
    <property type="term" value="C:site of double-strand break"/>
    <property type="evidence" value="ECO:0007669"/>
    <property type="project" value="TreeGrafter"/>
</dbReference>
<dbReference type="GO" id="GO:0003690">
    <property type="term" value="F:double-stranded DNA binding"/>
    <property type="evidence" value="ECO:0007669"/>
    <property type="project" value="TreeGrafter"/>
</dbReference>
<keyword evidence="2" id="KW-1185">Reference proteome</keyword>
<dbReference type="Pfam" id="PF01359">
    <property type="entry name" value="Transposase_1"/>
    <property type="match status" value="1"/>
</dbReference>
<evidence type="ECO:0000313" key="2">
    <source>
        <dbReference type="Proteomes" id="UP000095283"/>
    </source>
</evidence>
<dbReference type="WBParaSite" id="Hba_17428">
    <property type="protein sequence ID" value="Hba_17428"/>
    <property type="gene ID" value="Hba_17428"/>
</dbReference>
<organism evidence="2 3">
    <name type="scientific">Heterorhabditis bacteriophora</name>
    <name type="common">Entomopathogenic nematode worm</name>
    <dbReference type="NCBI Taxonomy" id="37862"/>
    <lineage>
        <taxon>Eukaryota</taxon>
        <taxon>Metazoa</taxon>
        <taxon>Ecdysozoa</taxon>
        <taxon>Nematoda</taxon>
        <taxon>Chromadorea</taxon>
        <taxon>Rhabditida</taxon>
        <taxon>Rhabditina</taxon>
        <taxon>Rhabditomorpha</taxon>
        <taxon>Strongyloidea</taxon>
        <taxon>Heterorhabditidae</taxon>
        <taxon>Heterorhabditis</taxon>
    </lineage>
</organism>
<dbReference type="InterPro" id="IPR036397">
    <property type="entry name" value="RNaseH_sf"/>
</dbReference>
<dbReference type="GO" id="GO:0003697">
    <property type="term" value="F:single-stranded DNA binding"/>
    <property type="evidence" value="ECO:0007669"/>
    <property type="project" value="TreeGrafter"/>
</dbReference>
<reference evidence="3" key="1">
    <citation type="submission" date="2016-11" db="UniProtKB">
        <authorList>
            <consortium name="WormBaseParasite"/>
        </authorList>
    </citation>
    <scope>IDENTIFICATION</scope>
</reference>
<dbReference type="GO" id="GO:0042800">
    <property type="term" value="F:histone H3K4 methyltransferase activity"/>
    <property type="evidence" value="ECO:0007669"/>
    <property type="project" value="TreeGrafter"/>
</dbReference>
<keyword evidence="1" id="KW-1133">Transmembrane helix</keyword>
<keyword evidence="1" id="KW-0472">Membrane</keyword>
<accession>A0A1I7XI96</accession>
<feature type="transmembrane region" description="Helical" evidence="1">
    <location>
        <begin position="6"/>
        <end position="25"/>
    </location>
</feature>
<dbReference type="GO" id="GO:0044547">
    <property type="term" value="F:DNA topoisomerase binding"/>
    <property type="evidence" value="ECO:0007669"/>
    <property type="project" value="TreeGrafter"/>
</dbReference>
<dbReference type="GO" id="GO:0015074">
    <property type="term" value="P:DNA integration"/>
    <property type="evidence" value="ECO:0007669"/>
    <property type="project" value="TreeGrafter"/>
</dbReference>
<dbReference type="PANTHER" id="PTHR46060:SF2">
    <property type="entry name" value="HISTONE-LYSINE N-METHYLTRANSFERASE SETMAR"/>
    <property type="match status" value="1"/>
</dbReference>
<dbReference type="InterPro" id="IPR001888">
    <property type="entry name" value="Transposase_1"/>
</dbReference>
<dbReference type="GO" id="GO:0031297">
    <property type="term" value="P:replication fork processing"/>
    <property type="evidence" value="ECO:0007669"/>
    <property type="project" value="TreeGrafter"/>
</dbReference>
<dbReference type="GO" id="GO:0046975">
    <property type="term" value="F:histone H3K36 methyltransferase activity"/>
    <property type="evidence" value="ECO:0007669"/>
    <property type="project" value="TreeGrafter"/>
</dbReference>
<feature type="transmembrane region" description="Helical" evidence="1">
    <location>
        <begin position="237"/>
        <end position="255"/>
    </location>
</feature>
<dbReference type="GO" id="GO:0000793">
    <property type="term" value="C:condensed chromosome"/>
    <property type="evidence" value="ECO:0007669"/>
    <property type="project" value="TreeGrafter"/>
</dbReference>
<name>A0A1I7XI96_HETBA</name>
<dbReference type="Proteomes" id="UP000095283">
    <property type="component" value="Unplaced"/>
</dbReference>
<proteinExistence type="predicted"/>
<protein>
    <submittedName>
        <fullName evidence="3">DUF4367 domain-containing protein</fullName>
    </submittedName>
</protein>
<sequence length="429" mass="46924">MAMKSTLYGIGCILIIIYYRGLNWFGVCRRKRGRCNGYKCKVGATWVQAQSQCLLTQAQHWRNVNAKSVSIDASAKSVSIDVSAKSVSIDASAKSVSIDASAKSVSIDASAKSVSIDVSAESVSIDASAKSVSIDASAKSVSIDASAKSVSIDVSAKSVSIDASAKSVSIDASAKSVSIDASAKSVQHGCKRKVGATWVQAQSQCLAIEGINFGDMPSAISSTRLHKNGIFDMDDQAFLRACAVIGGVVIVVAIYCIVKCYSNIIHFYKNAIKFHIFLNYEKLKAQLSLNQLLNWCKKITVLFPRNTTREGAEELDKTDKWVPHELNGYQKIRRYEICSALLLRKKINPFLDRIETCDENGFYTTTDGLHQEKGMATVGWSASGVIHYNFLCPGETTTAEKYCHEIDKMLQELQLYVQHWSIEKANPPP</sequence>
<dbReference type="GO" id="GO:0005634">
    <property type="term" value="C:nucleus"/>
    <property type="evidence" value="ECO:0007669"/>
    <property type="project" value="TreeGrafter"/>
</dbReference>
<dbReference type="AlphaFoldDB" id="A0A1I7XI96"/>
<evidence type="ECO:0000256" key="1">
    <source>
        <dbReference type="SAM" id="Phobius"/>
    </source>
</evidence>
<evidence type="ECO:0000313" key="3">
    <source>
        <dbReference type="WBParaSite" id="Hba_17428"/>
    </source>
</evidence>
<dbReference type="Gene3D" id="3.30.420.10">
    <property type="entry name" value="Ribonuclease H-like superfamily/Ribonuclease H"/>
    <property type="match status" value="1"/>
</dbReference>
<dbReference type="PANTHER" id="PTHR46060">
    <property type="entry name" value="MARINER MOS1 TRANSPOSASE-LIKE PROTEIN"/>
    <property type="match status" value="1"/>
</dbReference>
<dbReference type="GO" id="GO:0000014">
    <property type="term" value="F:single-stranded DNA endodeoxyribonuclease activity"/>
    <property type="evidence" value="ECO:0007669"/>
    <property type="project" value="TreeGrafter"/>
</dbReference>
<dbReference type="InterPro" id="IPR052709">
    <property type="entry name" value="Transposase-MT_Hybrid"/>
</dbReference>